<dbReference type="OrthoDB" id="3233595at2759"/>
<dbReference type="GO" id="GO:0016651">
    <property type="term" value="F:oxidoreductase activity, acting on NAD(P)H"/>
    <property type="evidence" value="ECO:0007669"/>
    <property type="project" value="InterPro"/>
</dbReference>
<protein>
    <submittedName>
        <fullName evidence="2">Chaperonin 10-like protein</fullName>
    </submittedName>
</protein>
<dbReference type="InterPro" id="IPR011032">
    <property type="entry name" value="GroES-like_sf"/>
</dbReference>
<feature type="domain" description="Enoyl reductase (ER)" evidence="1">
    <location>
        <begin position="12"/>
        <end position="352"/>
    </location>
</feature>
<dbReference type="Proteomes" id="UP000683000">
    <property type="component" value="Unassembled WGS sequence"/>
</dbReference>
<evidence type="ECO:0000259" key="1">
    <source>
        <dbReference type="SMART" id="SM00829"/>
    </source>
</evidence>
<dbReference type="PANTHER" id="PTHR45348:SF2">
    <property type="entry name" value="ZINC-TYPE ALCOHOL DEHYDROGENASE-LIKE PROTEIN C2E1P3.01"/>
    <property type="match status" value="1"/>
</dbReference>
<evidence type="ECO:0000313" key="3">
    <source>
        <dbReference type="Proteomes" id="UP000683000"/>
    </source>
</evidence>
<dbReference type="EMBL" id="JAGFBS010000018">
    <property type="protein sequence ID" value="KAG6374433.1"/>
    <property type="molecule type" value="Genomic_DNA"/>
</dbReference>
<dbReference type="SUPFAM" id="SSF50129">
    <property type="entry name" value="GroES-like"/>
    <property type="match status" value="2"/>
</dbReference>
<dbReference type="Pfam" id="PF08240">
    <property type="entry name" value="ADH_N"/>
    <property type="match status" value="2"/>
</dbReference>
<dbReference type="PANTHER" id="PTHR45348">
    <property type="entry name" value="HYPOTHETICAL OXIDOREDUCTASE (EUROFUNG)"/>
    <property type="match status" value="1"/>
</dbReference>
<organism evidence="2 3">
    <name type="scientific">Boletus reticuloceps</name>
    <dbReference type="NCBI Taxonomy" id="495285"/>
    <lineage>
        <taxon>Eukaryota</taxon>
        <taxon>Fungi</taxon>
        <taxon>Dikarya</taxon>
        <taxon>Basidiomycota</taxon>
        <taxon>Agaricomycotina</taxon>
        <taxon>Agaricomycetes</taxon>
        <taxon>Agaricomycetidae</taxon>
        <taxon>Boletales</taxon>
        <taxon>Boletineae</taxon>
        <taxon>Boletaceae</taxon>
        <taxon>Boletoideae</taxon>
        <taxon>Boletus</taxon>
    </lineage>
</organism>
<dbReference type="SUPFAM" id="SSF51735">
    <property type="entry name" value="NAD(P)-binding Rossmann-fold domains"/>
    <property type="match status" value="2"/>
</dbReference>
<dbReference type="InterPro" id="IPR020843">
    <property type="entry name" value="ER"/>
</dbReference>
<evidence type="ECO:0000313" key="2">
    <source>
        <dbReference type="EMBL" id="KAG6374433.1"/>
    </source>
</evidence>
<dbReference type="Pfam" id="PF00107">
    <property type="entry name" value="ADH_zinc_N"/>
    <property type="match status" value="2"/>
</dbReference>
<name>A0A8I3A8Y1_9AGAM</name>
<dbReference type="InterPro" id="IPR013154">
    <property type="entry name" value="ADH-like_N"/>
</dbReference>
<keyword evidence="3" id="KW-1185">Reference proteome</keyword>
<gene>
    <name evidence="2" type="ORF">JVT61DRAFT_4470</name>
</gene>
<reference evidence="2" key="1">
    <citation type="submission" date="2021-03" db="EMBL/GenBank/DDBJ databases">
        <title>Evolutionary innovations through gain and loss of genes in the ectomycorrhizal Boletales.</title>
        <authorList>
            <person name="Wu G."/>
            <person name="Miyauchi S."/>
            <person name="Morin E."/>
            <person name="Yang Z.-L."/>
            <person name="Xu J."/>
            <person name="Martin F.M."/>
        </authorList>
    </citation>
    <scope>NUCLEOTIDE SEQUENCE</scope>
    <source>
        <strain evidence="2">BR01</strain>
    </source>
</reference>
<dbReference type="Gene3D" id="3.90.180.10">
    <property type="entry name" value="Medium-chain alcohol dehydrogenases, catalytic domain"/>
    <property type="match status" value="2"/>
</dbReference>
<proteinExistence type="predicted"/>
<comment type="caution">
    <text evidence="2">The sequence shown here is derived from an EMBL/GenBank/DDBJ whole genome shotgun (WGS) entry which is preliminary data.</text>
</comment>
<sequence length="626" mass="67420">MPTQHFALVLPSRQAPFALGVREINEPGPGEILVRVKATALNPSDAKVQKRGIYVSKYPAVLGSDGAGVVERVGEGVTRFDPGDDVFFHGAYDDNDLSTFQQYCIAVVDFAAKIPDSLSYEQAATLPLGLGTAAIGMYGRANGIGLMPPWKHGGVGKYRNMPILIFGGSGSVGNYVIQLAKMSGFSPIITTAALKHTEYLKGLGATHVIDRYLSFSGLKHAVARITSAPINVIYDTVSIRESQEGAWALLGPQGRLVLTLPSVIDRHPSDRREIVLSNGNPHLEENWETGRQLWLHLGQWLEKCDIRPNRVEVISGGLKGIGPGLEKFDGGQIDGVKMVARPQETESGQVLVKIHTAGLNPVDYKIQQTGAMVEKFPAVLGVDMAGVVEDVGEGVQDYVKGNKVYVQFYLGFGVRFNRIYQLGAGLTPPWVEGGRNKYAGKSILIMGGSSSVGSYVIQLAKLSGFSHIITTANPAHQDGLKLLGATEVIDRHLSGEKFTAALQKITQQPIKIAYDAIALPETQKAAMSALAQGGKLVMTLQPVVKEEEGKGRSVTATFGHPYAEPNKIMCSESWKVLGKWLQDGLIKPNNFEVLPNGLFGIPGGLQRMKDGKVSGKKLVVHPQETA</sequence>
<accession>A0A8I3A8Y1</accession>
<dbReference type="CDD" id="cd08249">
    <property type="entry name" value="enoyl_reductase_like"/>
    <property type="match status" value="2"/>
</dbReference>
<dbReference type="InterPro" id="IPR047122">
    <property type="entry name" value="Trans-enoyl_RdTase-like"/>
</dbReference>
<dbReference type="SMART" id="SM00829">
    <property type="entry name" value="PKS_ER"/>
    <property type="match status" value="1"/>
</dbReference>
<dbReference type="InterPro" id="IPR013149">
    <property type="entry name" value="ADH-like_C"/>
</dbReference>
<dbReference type="Gene3D" id="3.40.50.720">
    <property type="entry name" value="NAD(P)-binding Rossmann-like Domain"/>
    <property type="match status" value="2"/>
</dbReference>
<dbReference type="InterPro" id="IPR036291">
    <property type="entry name" value="NAD(P)-bd_dom_sf"/>
</dbReference>
<dbReference type="AlphaFoldDB" id="A0A8I3A8Y1"/>